<dbReference type="InterPro" id="IPR049455">
    <property type="entry name" value="ASH2-like_PHD"/>
</dbReference>
<dbReference type="CDD" id="cd15583">
    <property type="entry name" value="PHD_ash2p_like"/>
    <property type="match status" value="1"/>
</dbReference>
<dbReference type="GO" id="GO:0048188">
    <property type="term" value="C:Set1C/COMPASS complex"/>
    <property type="evidence" value="ECO:0007669"/>
    <property type="project" value="InterPro"/>
</dbReference>
<evidence type="ECO:0000256" key="4">
    <source>
        <dbReference type="ARBA" id="ARBA00022833"/>
    </source>
</evidence>
<dbReference type="CDD" id="cd12872">
    <property type="entry name" value="SPRY_Ash2"/>
    <property type="match status" value="1"/>
</dbReference>
<dbReference type="InterPro" id="IPR043136">
    <property type="entry name" value="B30.2/SPRY_sf"/>
</dbReference>
<dbReference type="GO" id="GO:0000976">
    <property type="term" value="F:transcription cis-regulatory region binding"/>
    <property type="evidence" value="ECO:0007669"/>
    <property type="project" value="TreeGrafter"/>
</dbReference>
<dbReference type="AlphaFoldDB" id="A0A8J6LI84"/>
<feature type="compositionally biased region" description="Low complexity" evidence="6">
    <location>
        <begin position="25"/>
        <end position="41"/>
    </location>
</feature>
<keyword evidence="2" id="KW-0479">Metal-binding</keyword>
<keyword evidence="5" id="KW-0539">Nucleus</keyword>
<dbReference type="Pfam" id="PF21198">
    <property type="entry name" value="ASH2L-like_WH"/>
    <property type="match status" value="1"/>
</dbReference>
<dbReference type="InterPro" id="IPR001870">
    <property type="entry name" value="B30.2/SPRY"/>
</dbReference>
<dbReference type="PANTHER" id="PTHR10598">
    <property type="entry name" value="SET1/ASH2 HISTONE METHYLTRANSFERASE COMPLEX SUBUNIT ASH2"/>
    <property type="match status" value="1"/>
</dbReference>
<dbReference type="PANTHER" id="PTHR10598:SF0">
    <property type="entry name" value="SET1_ASH2 HISTONE METHYLTRANSFERASE COMPLEX SUBUNIT ASH2"/>
    <property type="match status" value="1"/>
</dbReference>
<dbReference type="SMART" id="SM00449">
    <property type="entry name" value="SPRY"/>
    <property type="match status" value="1"/>
</dbReference>
<dbReference type="Gene3D" id="3.90.980.20">
    <property type="match status" value="1"/>
</dbReference>
<reference evidence="8" key="2">
    <citation type="submission" date="2021-08" db="EMBL/GenBank/DDBJ databases">
        <authorList>
            <person name="Eriksson T."/>
        </authorList>
    </citation>
    <scope>NUCLEOTIDE SEQUENCE</scope>
    <source>
        <strain evidence="8">Stoneville</strain>
        <tissue evidence="8">Whole head</tissue>
    </source>
</reference>
<dbReference type="SUPFAM" id="SSF49899">
    <property type="entry name" value="Concanavalin A-like lectins/glucanases"/>
    <property type="match status" value="1"/>
</dbReference>
<evidence type="ECO:0000256" key="5">
    <source>
        <dbReference type="ARBA" id="ARBA00023242"/>
    </source>
</evidence>
<dbReference type="EMBL" id="JABDTM020024147">
    <property type="protein sequence ID" value="KAH0814581.1"/>
    <property type="molecule type" value="Genomic_DNA"/>
</dbReference>
<dbReference type="SUPFAM" id="SSF57903">
    <property type="entry name" value="FYVE/PHD zinc finger"/>
    <property type="match status" value="1"/>
</dbReference>
<dbReference type="InterPro" id="IPR053835">
    <property type="entry name" value="ASH2L-like_WH"/>
</dbReference>
<dbReference type="Pfam" id="PF00622">
    <property type="entry name" value="SPRY"/>
    <property type="match status" value="2"/>
</dbReference>
<feature type="compositionally biased region" description="Polar residues" evidence="6">
    <location>
        <begin position="7"/>
        <end position="23"/>
    </location>
</feature>
<dbReference type="GO" id="GO:0008270">
    <property type="term" value="F:zinc ion binding"/>
    <property type="evidence" value="ECO:0007669"/>
    <property type="project" value="UniProtKB-KW"/>
</dbReference>
<proteinExistence type="predicted"/>
<name>A0A8J6LI84_TENMO</name>
<dbReference type="PROSITE" id="PS50188">
    <property type="entry name" value="B302_SPRY"/>
    <property type="match status" value="1"/>
</dbReference>
<dbReference type="Gene3D" id="2.60.120.920">
    <property type="match status" value="1"/>
</dbReference>
<sequence length="571" mass="64206">MTEDIDTNSSKNDASPTEQTPPRRTSISQDTTSTATSTSKSDNAEKAGKTNEQQGNCYCGKDRNLNIVELLCANCSRWFHESCIGYQLGKLVPFLSNYVFLCKNCSATGLESFKKTQAQIAQMCITAIANLQQGSIKDGTNRMMFSKEKEIIPYIEYHWEALTTTSRRVTQSWHSTVHKALIKDIHVLFIFEENPINGQMYGLINTDLTQIRPNYEAMIKGGYLKVTDMGIQHVAGGVKSRNAKRKFPGDVGGAGKKGRSVDLGAPKLPAHGYPLDHPFNKDGYRYLLAEPDPHAPYRQEFDESSDWAGKPIPGWLYRTLIPSTVLLALHDRAPQLKISEDRLAATGEKGYATVRATHGVTKGAWYWEATIEEMPEGTATRMGWGQDYANLQAPLGYDKFGYSWRSRKGTRFHESAGKHYSPGYGEGDTLGFMIILPQNNTTKLVPNTYKDRPLVKFKSHLYYEDKDNVPERLKSLRALPRSRILFFKNGECQGVAFENVYQGTYYPTISIHKSATVSVNFGPNFKHQPGPEYDYKGMHQKAEEAICEQTMADLIYLTENEGKLRLDSFVL</sequence>
<dbReference type="InterPro" id="IPR037353">
    <property type="entry name" value="ASH2"/>
</dbReference>
<evidence type="ECO:0000256" key="1">
    <source>
        <dbReference type="ARBA" id="ARBA00004123"/>
    </source>
</evidence>
<dbReference type="PROSITE" id="PS01359">
    <property type="entry name" value="ZF_PHD_1"/>
    <property type="match status" value="1"/>
</dbReference>
<protein>
    <recommendedName>
        <fullName evidence="7">B30.2/SPRY domain-containing protein</fullName>
    </recommendedName>
</protein>
<accession>A0A8J6LI84</accession>
<dbReference type="InterPro" id="IPR019786">
    <property type="entry name" value="Zinc_finger_PHD-type_CS"/>
</dbReference>
<dbReference type="SMART" id="SM00249">
    <property type="entry name" value="PHD"/>
    <property type="match status" value="1"/>
</dbReference>
<comment type="subcellular location">
    <subcellularLocation>
        <location evidence="1">Nucleus</location>
    </subcellularLocation>
</comment>
<dbReference type="InterPro" id="IPR001965">
    <property type="entry name" value="Znf_PHD"/>
</dbReference>
<evidence type="ECO:0000313" key="9">
    <source>
        <dbReference type="Proteomes" id="UP000719412"/>
    </source>
</evidence>
<organism evidence="8 9">
    <name type="scientific">Tenebrio molitor</name>
    <name type="common">Yellow mealworm beetle</name>
    <dbReference type="NCBI Taxonomy" id="7067"/>
    <lineage>
        <taxon>Eukaryota</taxon>
        <taxon>Metazoa</taxon>
        <taxon>Ecdysozoa</taxon>
        <taxon>Arthropoda</taxon>
        <taxon>Hexapoda</taxon>
        <taxon>Insecta</taxon>
        <taxon>Pterygota</taxon>
        <taxon>Neoptera</taxon>
        <taxon>Endopterygota</taxon>
        <taxon>Coleoptera</taxon>
        <taxon>Polyphaga</taxon>
        <taxon>Cucujiformia</taxon>
        <taxon>Tenebrionidae</taxon>
        <taxon>Tenebrio</taxon>
    </lineage>
</organism>
<evidence type="ECO:0000256" key="6">
    <source>
        <dbReference type="SAM" id="MobiDB-lite"/>
    </source>
</evidence>
<evidence type="ECO:0000256" key="2">
    <source>
        <dbReference type="ARBA" id="ARBA00022723"/>
    </source>
</evidence>
<dbReference type="InterPro" id="IPR013320">
    <property type="entry name" value="ConA-like_dom_sf"/>
</dbReference>
<dbReference type="FunFam" id="3.90.980.20:FF:000005">
    <property type="entry name" value="Set1/Ash2 histone methyltransferase complex subunit ASH2"/>
    <property type="match status" value="1"/>
</dbReference>
<dbReference type="Proteomes" id="UP000719412">
    <property type="component" value="Unassembled WGS sequence"/>
</dbReference>
<keyword evidence="9" id="KW-1185">Reference proteome</keyword>
<dbReference type="InterPro" id="IPR011011">
    <property type="entry name" value="Znf_FYVE_PHD"/>
</dbReference>
<feature type="region of interest" description="Disordered" evidence="6">
    <location>
        <begin position="1"/>
        <end position="52"/>
    </location>
</feature>
<evidence type="ECO:0000259" key="7">
    <source>
        <dbReference type="PROSITE" id="PS50188"/>
    </source>
</evidence>
<evidence type="ECO:0000313" key="8">
    <source>
        <dbReference type="EMBL" id="KAH0814581.1"/>
    </source>
</evidence>
<evidence type="ECO:0000256" key="3">
    <source>
        <dbReference type="ARBA" id="ARBA00022771"/>
    </source>
</evidence>
<reference evidence="8" key="1">
    <citation type="journal article" date="2020" name="J Insects Food Feed">
        <title>The yellow mealworm (Tenebrio molitor) genome: a resource for the emerging insects as food and feed industry.</title>
        <authorList>
            <person name="Eriksson T."/>
            <person name="Andere A."/>
            <person name="Kelstrup H."/>
            <person name="Emery V."/>
            <person name="Picard C."/>
        </authorList>
    </citation>
    <scope>NUCLEOTIDE SEQUENCE</scope>
    <source>
        <strain evidence="8">Stoneville</strain>
        <tissue evidence="8">Whole head</tissue>
    </source>
</reference>
<keyword evidence="3" id="KW-0863">Zinc-finger</keyword>
<comment type="caution">
    <text evidence="8">The sequence shown here is derived from an EMBL/GenBank/DDBJ whole genome shotgun (WGS) entry which is preliminary data.</text>
</comment>
<keyword evidence="4" id="KW-0862">Zinc</keyword>
<dbReference type="InterPro" id="IPR003877">
    <property type="entry name" value="SPRY_dom"/>
</dbReference>
<feature type="domain" description="B30.2/SPRY" evidence="7">
    <location>
        <begin position="304"/>
        <end position="526"/>
    </location>
</feature>
<gene>
    <name evidence="8" type="ORF">GEV33_008213</name>
</gene>
<dbReference type="Pfam" id="PF21257">
    <property type="entry name" value="PHD_ash2p_like"/>
    <property type="match status" value="1"/>
</dbReference>